<accession>A0A0C1YC31</accession>
<dbReference type="EMBL" id="JWIR02000054">
    <property type="protein sequence ID" value="KKB37327.1"/>
    <property type="molecule type" value="Genomic_DNA"/>
</dbReference>
<evidence type="ECO:0000313" key="1">
    <source>
        <dbReference type="EMBL" id="KKB37326.1"/>
    </source>
</evidence>
<evidence type="ECO:0000313" key="2">
    <source>
        <dbReference type="EMBL" id="KKB37327.1"/>
    </source>
</evidence>
<comment type="caution">
    <text evidence="2">The sequence shown here is derived from an EMBL/GenBank/DDBJ whole genome shotgun (WGS) entry which is preliminary data.</text>
</comment>
<keyword evidence="3" id="KW-1185">Reference proteome</keyword>
<evidence type="ECO:0000313" key="3">
    <source>
        <dbReference type="Proteomes" id="UP000031563"/>
    </source>
</evidence>
<sequence length="44" mass="5276">MMSPLEFFRTLPPKTCPECGEHMEEQAESYMLECDRCLSKREEY</sequence>
<proteinExistence type="predicted"/>
<dbReference type="OrthoDB" id="1122256at2"/>
<organism evidence="2 3">
    <name type="scientific">Bacillus thermotolerans</name>
    <name type="common">Quasibacillus thermotolerans</name>
    <dbReference type="NCBI Taxonomy" id="1221996"/>
    <lineage>
        <taxon>Bacteria</taxon>
        <taxon>Bacillati</taxon>
        <taxon>Bacillota</taxon>
        <taxon>Bacilli</taxon>
        <taxon>Bacillales</taxon>
        <taxon>Bacillaceae</taxon>
        <taxon>Bacillus</taxon>
    </lineage>
</organism>
<accession>A0A0F5HLX0</accession>
<evidence type="ECO:0008006" key="4">
    <source>
        <dbReference type="Google" id="ProtNLM"/>
    </source>
</evidence>
<dbReference type="Proteomes" id="UP000031563">
    <property type="component" value="Unassembled WGS sequence"/>
</dbReference>
<dbReference type="EMBL" id="JWIR02000054">
    <property type="protein sequence ID" value="KKB37326.1"/>
    <property type="molecule type" value="Genomic_DNA"/>
</dbReference>
<dbReference type="InterPro" id="IPR025432">
    <property type="entry name" value="YhfH-like"/>
</dbReference>
<name>A0A0C1YC31_BACTR</name>
<dbReference type="RefSeq" id="WP_082090210.1">
    <property type="nucleotide sequence ID" value="NZ_JWIQ02000028.1"/>
</dbReference>
<reference evidence="2 3" key="1">
    <citation type="submission" date="2015-02" db="EMBL/GenBank/DDBJ databases">
        <title>Genome Assembly of Bacillaceae bacterium MTCC 8252.</title>
        <authorList>
            <person name="Verma A."/>
            <person name="Khatri I."/>
            <person name="Mual P."/>
            <person name="Subramanian S."/>
            <person name="Krishnamurthi S."/>
        </authorList>
    </citation>
    <scope>NUCLEOTIDE SEQUENCE [LARGE SCALE GENOMIC DNA]</scope>
    <source>
        <strain evidence="2 3">MTCC 8252</strain>
    </source>
</reference>
<protein>
    <recommendedName>
        <fullName evidence="4">YhfH family protein</fullName>
    </recommendedName>
</protein>
<dbReference type="STRING" id="1221996.QY95_02877"/>
<gene>
    <name evidence="1" type="ORF">QY95_02877</name>
    <name evidence="2" type="ORF">QY95_02878</name>
</gene>
<dbReference type="Pfam" id="PF14149">
    <property type="entry name" value="YhfH"/>
    <property type="match status" value="1"/>
</dbReference>
<dbReference type="AlphaFoldDB" id="A0A0C1YC31"/>